<evidence type="ECO:0000256" key="2">
    <source>
        <dbReference type="ARBA" id="ARBA00023186"/>
    </source>
</evidence>
<comment type="subunit">
    <text evidence="3">UreD, UreF and UreG form a complex that acts as a GTP-hydrolysis-dependent molecular chaperone, activating the urease apoprotein by helping to assemble the nickel containing metallocenter of UreC. The UreE protein probably delivers the nickel.</text>
</comment>
<evidence type="ECO:0000256" key="3">
    <source>
        <dbReference type="HAMAP-Rule" id="MF_01385"/>
    </source>
</evidence>
<dbReference type="InterPro" id="IPR038277">
    <property type="entry name" value="UreF_sf"/>
</dbReference>
<dbReference type="PANTHER" id="PTHR33620">
    <property type="entry name" value="UREASE ACCESSORY PROTEIN F"/>
    <property type="match status" value="1"/>
</dbReference>
<keyword evidence="1 3" id="KW-0996">Nickel insertion</keyword>
<name>A0A1Y6L0F3_9GAMM</name>
<reference evidence="5" key="1">
    <citation type="submission" date="2017-06" db="EMBL/GenBank/DDBJ databases">
        <authorList>
            <person name="Rodrigo-Torres L."/>
            <person name="Arahal R. D."/>
            <person name="Lucena T."/>
        </authorList>
    </citation>
    <scope>NUCLEOTIDE SEQUENCE [LARGE SCALE GENOMIC DNA]</scope>
    <source>
        <strain evidence="5">type strain: CECT 9192</strain>
    </source>
</reference>
<keyword evidence="2 3" id="KW-0143">Chaperone</keyword>
<keyword evidence="3" id="KW-0963">Cytoplasm</keyword>
<dbReference type="Pfam" id="PF01730">
    <property type="entry name" value="UreF"/>
    <property type="match status" value="1"/>
</dbReference>
<evidence type="ECO:0000313" key="4">
    <source>
        <dbReference type="EMBL" id="SMY16885.1"/>
    </source>
</evidence>
<protein>
    <recommendedName>
        <fullName evidence="3">Urease accessory protein UreF</fullName>
    </recommendedName>
</protein>
<dbReference type="PANTHER" id="PTHR33620:SF1">
    <property type="entry name" value="UREASE ACCESSORY PROTEIN F"/>
    <property type="match status" value="1"/>
</dbReference>
<dbReference type="AlphaFoldDB" id="A0A1Y6L0F3"/>
<accession>A0A1Y6L0F3</accession>
<comment type="function">
    <text evidence="3">Required for maturation of urease via the functional incorporation of the urease nickel metallocenter.</text>
</comment>
<sequence>MLMLKNEELDHESISHYRLFQLISPSLPIGGFTYSQGLEWAVEAQWVDSQQSLVDWLAVVLEQSITTLELPLLHRYYQAVIAKDIKAIERWNDYFHSCRETKELRAEEQQRGQALFTLLKQLDVLQNIQLQHQSSHTNQLLGLAIAAVYWHIPLDKLLQGYMWSWAENMVMAGVKLVPLGQTAGQQTLLQLTEHFPLALQQAAKIKDDDIGSYLPSSAIASSRHETQYTRLFRS</sequence>
<comment type="similarity">
    <text evidence="3">Belongs to the UreF family.</text>
</comment>
<dbReference type="EMBL" id="FYAH01000003">
    <property type="protein sequence ID" value="SMY16885.1"/>
    <property type="molecule type" value="Genomic_DNA"/>
</dbReference>
<keyword evidence="5" id="KW-1185">Reference proteome</keyword>
<evidence type="ECO:0000256" key="1">
    <source>
        <dbReference type="ARBA" id="ARBA00022988"/>
    </source>
</evidence>
<organism evidence="4 5">
    <name type="scientific">Photobacterium aquimaris</name>
    <dbReference type="NCBI Taxonomy" id="512643"/>
    <lineage>
        <taxon>Bacteria</taxon>
        <taxon>Pseudomonadati</taxon>
        <taxon>Pseudomonadota</taxon>
        <taxon>Gammaproteobacteria</taxon>
        <taxon>Vibrionales</taxon>
        <taxon>Vibrionaceae</taxon>
        <taxon>Photobacterium</taxon>
    </lineage>
</organism>
<proteinExistence type="inferred from homology"/>
<dbReference type="GO" id="GO:0005737">
    <property type="term" value="C:cytoplasm"/>
    <property type="evidence" value="ECO:0007669"/>
    <property type="project" value="UniProtKB-SubCell"/>
</dbReference>
<dbReference type="Proteomes" id="UP000196485">
    <property type="component" value="Unassembled WGS sequence"/>
</dbReference>
<dbReference type="GO" id="GO:0016151">
    <property type="term" value="F:nickel cation binding"/>
    <property type="evidence" value="ECO:0007669"/>
    <property type="project" value="UniProtKB-UniRule"/>
</dbReference>
<gene>
    <name evidence="3 4" type="primary">ureF</name>
    <name evidence="4" type="ORF">PAQU9191_02125</name>
</gene>
<comment type="subcellular location">
    <subcellularLocation>
        <location evidence="3">Cytoplasm</location>
    </subcellularLocation>
</comment>
<dbReference type="HAMAP" id="MF_01385">
    <property type="entry name" value="UreF"/>
    <property type="match status" value="1"/>
</dbReference>
<dbReference type="Gene3D" id="1.10.4190.10">
    <property type="entry name" value="Urease accessory protein UreF"/>
    <property type="match status" value="1"/>
</dbReference>
<dbReference type="InterPro" id="IPR002639">
    <property type="entry name" value="UreF"/>
</dbReference>
<evidence type="ECO:0000313" key="5">
    <source>
        <dbReference type="Proteomes" id="UP000196485"/>
    </source>
</evidence>
<dbReference type="PIRSF" id="PIRSF009467">
    <property type="entry name" value="Ureas_acces_UreF"/>
    <property type="match status" value="1"/>
</dbReference>